<name>A0A370IEX8_9NOCA</name>
<evidence type="ECO:0000313" key="5">
    <source>
        <dbReference type="Proteomes" id="UP000254869"/>
    </source>
</evidence>
<dbReference type="Pfam" id="PF00583">
    <property type="entry name" value="Acetyltransf_1"/>
    <property type="match status" value="1"/>
</dbReference>
<keyword evidence="1 4" id="KW-0808">Transferase</keyword>
<dbReference type="SUPFAM" id="SSF55729">
    <property type="entry name" value="Acyl-CoA N-acyltransferases (Nat)"/>
    <property type="match status" value="1"/>
</dbReference>
<gene>
    <name evidence="4" type="ORF">DFR76_101810</name>
</gene>
<feature type="domain" description="N-acetyltransferase" evidence="3">
    <location>
        <begin position="123"/>
        <end position="253"/>
    </location>
</feature>
<dbReference type="RefSeq" id="WP_067991474.1">
    <property type="nucleotide sequence ID" value="NZ_QQBC01000001.1"/>
</dbReference>
<dbReference type="EMBL" id="QQBC01000001">
    <property type="protein sequence ID" value="RDI69272.1"/>
    <property type="molecule type" value="Genomic_DNA"/>
</dbReference>
<dbReference type="AlphaFoldDB" id="A0A370IEX8"/>
<dbReference type="Gene3D" id="3.40.630.30">
    <property type="match status" value="1"/>
</dbReference>
<dbReference type="PANTHER" id="PTHR43877">
    <property type="entry name" value="AMINOALKYLPHOSPHONATE N-ACETYLTRANSFERASE-RELATED-RELATED"/>
    <property type="match status" value="1"/>
</dbReference>
<dbReference type="InterPro" id="IPR016181">
    <property type="entry name" value="Acyl_CoA_acyltransferase"/>
</dbReference>
<dbReference type="CDD" id="cd04301">
    <property type="entry name" value="NAT_SF"/>
    <property type="match status" value="1"/>
</dbReference>
<dbReference type="PROSITE" id="PS51186">
    <property type="entry name" value="GNAT"/>
    <property type="match status" value="1"/>
</dbReference>
<evidence type="ECO:0000259" key="3">
    <source>
        <dbReference type="PROSITE" id="PS51186"/>
    </source>
</evidence>
<sequence length="253" mass="27305">MNSSNSTSGRAEPTAVITRVGPTQWDAVADGRIVGRGDASRRPDGRIFLSIDSWHGSVFDRLAAVMLPELSTPLYTVVDEVDANLRSAWERAGFTVRRREWEYFGSTDPRHTGLDSIPIPDDVRILPVGAAQEGPLLELYTTIRAEVDIVACPAGTVPIDPARYAVATRSGRYVGLLGVATRREHARIELVAVHADVRRRGIARALLADVLGALHGSGIETVSAYVNEADTAAVALFDGVGRRAGSNLELVRR</sequence>
<organism evidence="4 5">
    <name type="scientific">Nocardia pseudobrasiliensis</name>
    <dbReference type="NCBI Taxonomy" id="45979"/>
    <lineage>
        <taxon>Bacteria</taxon>
        <taxon>Bacillati</taxon>
        <taxon>Actinomycetota</taxon>
        <taxon>Actinomycetes</taxon>
        <taxon>Mycobacteriales</taxon>
        <taxon>Nocardiaceae</taxon>
        <taxon>Nocardia</taxon>
    </lineage>
</organism>
<dbReference type="STRING" id="1210086.GCA_001613105_00664"/>
<evidence type="ECO:0000313" key="4">
    <source>
        <dbReference type="EMBL" id="RDI69272.1"/>
    </source>
</evidence>
<evidence type="ECO:0000256" key="1">
    <source>
        <dbReference type="ARBA" id="ARBA00022679"/>
    </source>
</evidence>
<reference evidence="4 5" key="1">
    <citation type="submission" date="2018-07" db="EMBL/GenBank/DDBJ databases">
        <title>Genomic Encyclopedia of Type Strains, Phase IV (KMG-IV): sequencing the most valuable type-strain genomes for metagenomic binning, comparative biology and taxonomic classification.</title>
        <authorList>
            <person name="Goeker M."/>
        </authorList>
    </citation>
    <scope>NUCLEOTIDE SEQUENCE [LARGE SCALE GENOMIC DNA]</scope>
    <source>
        <strain evidence="4 5">DSM 44290</strain>
    </source>
</reference>
<dbReference type="GO" id="GO:0016747">
    <property type="term" value="F:acyltransferase activity, transferring groups other than amino-acyl groups"/>
    <property type="evidence" value="ECO:0007669"/>
    <property type="project" value="InterPro"/>
</dbReference>
<keyword evidence="2" id="KW-0012">Acyltransferase</keyword>
<comment type="caution">
    <text evidence="4">The sequence shown here is derived from an EMBL/GenBank/DDBJ whole genome shotgun (WGS) entry which is preliminary data.</text>
</comment>
<accession>A0A370IEX8</accession>
<dbReference type="InterPro" id="IPR050832">
    <property type="entry name" value="Bact_Acetyltransf"/>
</dbReference>
<proteinExistence type="predicted"/>
<protein>
    <submittedName>
        <fullName evidence="4">Acetyltransferase (GNAT) family protein</fullName>
    </submittedName>
</protein>
<evidence type="ECO:0000256" key="2">
    <source>
        <dbReference type="ARBA" id="ARBA00023315"/>
    </source>
</evidence>
<dbReference type="InterPro" id="IPR000182">
    <property type="entry name" value="GNAT_dom"/>
</dbReference>
<dbReference type="Proteomes" id="UP000254869">
    <property type="component" value="Unassembled WGS sequence"/>
</dbReference>
<keyword evidence="5" id="KW-1185">Reference proteome</keyword>